<dbReference type="InterPro" id="IPR001296">
    <property type="entry name" value="Glyco_trans_1"/>
</dbReference>
<keyword evidence="11" id="KW-1185">Reference proteome</keyword>
<dbReference type="NCBIfam" id="NF001899">
    <property type="entry name" value="PRK00654.1-2"/>
    <property type="match status" value="1"/>
</dbReference>
<evidence type="ECO:0000259" key="9">
    <source>
        <dbReference type="Pfam" id="PF08323"/>
    </source>
</evidence>
<dbReference type="Gene3D" id="3.40.50.2000">
    <property type="entry name" value="Glycogen Phosphorylase B"/>
    <property type="match status" value="2"/>
</dbReference>
<gene>
    <name evidence="7" type="primary">glgA</name>
    <name evidence="10" type="ORF">Gferi_20635</name>
</gene>
<evidence type="ECO:0000256" key="6">
    <source>
        <dbReference type="ARBA" id="ARBA00023056"/>
    </source>
</evidence>
<feature type="binding site" evidence="7">
    <location>
        <position position="16"/>
    </location>
    <ligand>
        <name>ADP-alpha-D-glucose</name>
        <dbReference type="ChEBI" id="CHEBI:57498"/>
    </ligand>
</feature>
<dbReference type="RefSeq" id="WP_069979870.1">
    <property type="nucleotide sequence ID" value="NZ_CP017269.1"/>
</dbReference>
<evidence type="ECO:0000313" key="11">
    <source>
        <dbReference type="Proteomes" id="UP000095743"/>
    </source>
</evidence>
<dbReference type="STRING" id="1424294.Gferi_20635"/>
<dbReference type="AlphaFoldDB" id="A0A1D8GLF5"/>
<dbReference type="UniPathway" id="UPA00164"/>
<evidence type="ECO:0000256" key="7">
    <source>
        <dbReference type="HAMAP-Rule" id="MF_00484"/>
    </source>
</evidence>
<dbReference type="GO" id="GO:0004373">
    <property type="term" value="F:alpha-1,4-glucan glucosyltransferase (UDP-glucose donor) activity"/>
    <property type="evidence" value="ECO:0007669"/>
    <property type="project" value="InterPro"/>
</dbReference>
<evidence type="ECO:0000256" key="5">
    <source>
        <dbReference type="ARBA" id="ARBA00022679"/>
    </source>
</evidence>
<evidence type="ECO:0000259" key="8">
    <source>
        <dbReference type="Pfam" id="PF00534"/>
    </source>
</evidence>
<dbReference type="SUPFAM" id="SSF53756">
    <property type="entry name" value="UDP-Glycosyltransferase/glycogen phosphorylase"/>
    <property type="match status" value="1"/>
</dbReference>
<keyword evidence="5 7" id="KW-0808">Transferase</keyword>
<protein>
    <recommendedName>
        <fullName evidence="7">Glycogen synthase</fullName>
        <ecNumber evidence="7">2.4.1.21</ecNumber>
    </recommendedName>
    <alternativeName>
        <fullName evidence="7">Starch [bacterial glycogen] synthase</fullName>
    </alternativeName>
</protein>
<dbReference type="GO" id="GO:0005978">
    <property type="term" value="P:glycogen biosynthetic process"/>
    <property type="evidence" value="ECO:0007669"/>
    <property type="project" value="UniProtKB-UniRule"/>
</dbReference>
<evidence type="ECO:0000256" key="2">
    <source>
        <dbReference type="ARBA" id="ARBA00002764"/>
    </source>
</evidence>
<reference evidence="10 11" key="1">
    <citation type="submission" date="2016-09" db="EMBL/GenBank/DDBJ databases">
        <title>Genomic analysis reveals versatility of anaerobic energy metabolism of Geosporobacter ferrireducens IRF9 of phylum Firmicutes.</title>
        <authorList>
            <person name="Kim S.-J."/>
        </authorList>
    </citation>
    <scope>NUCLEOTIDE SEQUENCE [LARGE SCALE GENOMIC DNA]</scope>
    <source>
        <strain evidence="10 11">IRF9</strain>
    </source>
</reference>
<evidence type="ECO:0000313" key="10">
    <source>
        <dbReference type="EMBL" id="AOT71729.1"/>
    </source>
</evidence>
<comment type="function">
    <text evidence="2 7">Synthesizes alpha-1,4-glucan chains using ADP-glucose.</text>
</comment>
<organism evidence="10 11">
    <name type="scientific">Geosporobacter ferrireducens</name>
    <dbReference type="NCBI Taxonomy" id="1424294"/>
    <lineage>
        <taxon>Bacteria</taxon>
        <taxon>Bacillati</taxon>
        <taxon>Bacillota</taxon>
        <taxon>Clostridia</taxon>
        <taxon>Peptostreptococcales</taxon>
        <taxon>Thermotaleaceae</taxon>
        <taxon>Geosporobacter</taxon>
    </lineage>
</organism>
<dbReference type="InterPro" id="IPR011835">
    <property type="entry name" value="GS/SS"/>
</dbReference>
<dbReference type="KEGG" id="gfe:Gferi_20635"/>
<dbReference type="OrthoDB" id="9808590at2"/>
<name>A0A1D8GLF5_9FIRM</name>
<evidence type="ECO:0000256" key="4">
    <source>
        <dbReference type="ARBA" id="ARBA00022676"/>
    </source>
</evidence>
<dbReference type="NCBIfam" id="NF001898">
    <property type="entry name" value="PRK00654.1-1"/>
    <property type="match status" value="1"/>
</dbReference>
<dbReference type="Pfam" id="PF08323">
    <property type="entry name" value="Glyco_transf_5"/>
    <property type="match status" value="1"/>
</dbReference>
<accession>A0A1D8GLF5</accession>
<dbReference type="HAMAP" id="MF_00484">
    <property type="entry name" value="Glycogen_synth"/>
    <property type="match status" value="1"/>
</dbReference>
<proteinExistence type="inferred from homology"/>
<keyword evidence="6 7" id="KW-0320">Glycogen biosynthesis</keyword>
<dbReference type="NCBIfam" id="TIGR02095">
    <property type="entry name" value="glgA"/>
    <property type="match status" value="1"/>
</dbReference>
<dbReference type="PANTHER" id="PTHR45825:SF11">
    <property type="entry name" value="ALPHA AMYLASE DOMAIN-CONTAINING PROTEIN"/>
    <property type="match status" value="1"/>
</dbReference>
<dbReference type="EC" id="2.4.1.21" evidence="7"/>
<sequence>MIKVLFAAAEGTPFIKTGGLADVIGSLPKALLQKEIDIRVIIPKYESIPSHWKEQMTPIKSITVPLGWRTQYCGIETLVYEGIPFYFIDNKYYFGREGLYGYEDDAERFAFFSRAVLEILPHIDFQPDILHCHDWHTAMISVFLKTHLSSTEFYRKIKAIYTIHNLMYQGIFPYSILSDLLGLDDHYFTIDTLEYHGQINYMKAGIIFSDLLTTVSKTYAEEIQTPYFGETLDGLLRKRKKYLYGIVNGIDYTIYNPNTDPYIASHYVRSLSKKALNKEKLQESLDLPINSEIPMVTIISRLVSSKGLDLIAHVLEDLLTLDLQMIVLGTGETKYEELFRSCAGRYPHKLAVRIQFDDRLAHQIYAASDLFLMPSRFEPCGIGQLIALRYGSIPVVRETGGLKDTVQSYNEYTQEGNGFSFTHYNAHDMLYTLKRALQYYQDKKIWDRIFKNAIHCDYSWKKSAEEYINLYQCLLHKPDPK</sequence>
<feature type="domain" description="Glycosyl transferase family 1" evidence="8">
    <location>
        <begin position="287"/>
        <end position="439"/>
    </location>
</feature>
<dbReference type="CDD" id="cd03791">
    <property type="entry name" value="GT5_Glycogen_synthase_DULL1-like"/>
    <property type="match status" value="1"/>
</dbReference>
<keyword evidence="4 7" id="KW-0328">Glycosyltransferase</keyword>
<dbReference type="Proteomes" id="UP000095743">
    <property type="component" value="Chromosome"/>
</dbReference>
<dbReference type="GO" id="GO:0009011">
    <property type="term" value="F:alpha-1,4-glucan glucosyltransferase (ADP-glucose donor) activity"/>
    <property type="evidence" value="ECO:0007669"/>
    <property type="project" value="UniProtKB-UniRule"/>
</dbReference>
<dbReference type="EMBL" id="CP017269">
    <property type="protein sequence ID" value="AOT71729.1"/>
    <property type="molecule type" value="Genomic_DNA"/>
</dbReference>
<evidence type="ECO:0000256" key="1">
    <source>
        <dbReference type="ARBA" id="ARBA00001478"/>
    </source>
</evidence>
<comment type="similarity">
    <text evidence="3 7">Belongs to the glycosyltransferase 1 family. Bacterial/plant glycogen synthase subfamily.</text>
</comment>
<comment type="catalytic activity">
    <reaction evidence="1 7">
        <text>[(1-&gt;4)-alpha-D-glucosyl](n) + ADP-alpha-D-glucose = [(1-&gt;4)-alpha-D-glucosyl](n+1) + ADP + H(+)</text>
        <dbReference type="Rhea" id="RHEA:18189"/>
        <dbReference type="Rhea" id="RHEA-COMP:9584"/>
        <dbReference type="Rhea" id="RHEA-COMP:9587"/>
        <dbReference type="ChEBI" id="CHEBI:15378"/>
        <dbReference type="ChEBI" id="CHEBI:15444"/>
        <dbReference type="ChEBI" id="CHEBI:57498"/>
        <dbReference type="ChEBI" id="CHEBI:456216"/>
        <dbReference type="EC" id="2.4.1.21"/>
    </reaction>
</comment>
<dbReference type="PANTHER" id="PTHR45825">
    <property type="entry name" value="GRANULE-BOUND STARCH SYNTHASE 1, CHLOROPLASTIC/AMYLOPLASTIC"/>
    <property type="match status" value="1"/>
</dbReference>
<evidence type="ECO:0000256" key="3">
    <source>
        <dbReference type="ARBA" id="ARBA00010281"/>
    </source>
</evidence>
<dbReference type="Pfam" id="PF00534">
    <property type="entry name" value="Glycos_transf_1"/>
    <property type="match status" value="1"/>
</dbReference>
<comment type="pathway">
    <text evidence="7">Glycan biosynthesis; glycogen biosynthesis.</text>
</comment>
<feature type="domain" description="Starch synthase catalytic" evidence="9">
    <location>
        <begin position="3"/>
        <end position="238"/>
    </location>
</feature>
<dbReference type="InterPro" id="IPR013534">
    <property type="entry name" value="Starch_synth_cat_dom"/>
</dbReference>